<organism evidence="4 5">
    <name type="scientific">Crocosphaera watsonii WH 8502</name>
    <dbReference type="NCBI Taxonomy" id="423474"/>
    <lineage>
        <taxon>Bacteria</taxon>
        <taxon>Bacillati</taxon>
        <taxon>Cyanobacteriota</taxon>
        <taxon>Cyanophyceae</taxon>
        <taxon>Oscillatoriophycideae</taxon>
        <taxon>Chroococcales</taxon>
        <taxon>Aphanothecaceae</taxon>
        <taxon>Crocosphaera</taxon>
    </lineage>
</organism>
<dbReference type="InterPro" id="IPR025054">
    <property type="entry name" value="DUF3991"/>
</dbReference>
<gene>
    <name evidence="4" type="ORF">CWATWH8502_3699</name>
</gene>
<name>T2IBH7_CROWT</name>
<dbReference type="SUPFAM" id="SSF56731">
    <property type="entry name" value="DNA primase core"/>
    <property type="match status" value="1"/>
</dbReference>
<evidence type="ECO:0000256" key="1">
    <source>
        <dbReference type="SAM" id="Coils"/>
    </source>
</evidence>
<evidence type="ECO:0000259" key="3">
    <source>
        <dbReference type="PROSITE" id="PS50880"/>
    </source>
</evidence>
<evidence type="ECO:0000256" key="2">
    <source>
        <dbReference type="SAM" id="MobiDB-lite"/>
    </source>
</evidence>
<reference evidence="4 5" key="1">
    <citation type="submission" date="2013-01" db="EMBL/GenBank/DDBJ databases">
        <authorList>
            <person name="Bench S."/>
        </authorList>
    </citation>
    <scope>NUCLEOTIDE SEQUENCE [LARGE SCALE GENOMIC DNA]</scope>
    <source>
        <strain evidence="4 5">WH 8502</strain>
    </source>
</reference>
<feature type="region of interest" description="Disordered" evidence="2">
    <location>
        <begin position="200"/>
        <end position="220"/>
    </location>
</feature>
<dbReference type="InterPro" id="IPR006171">
    <property type="entry name" value="TOPRIM_dom"/>
</dbReference>
<dbReference type="PROSITE" id="PS50880">
    <property type="entry name" value="TOPRIM"/>
    <property type="match status" value="1"/>
</dbReference>
<accession>T2IBH7</accession>
<feature type="coiled-coil region" evidence="1">
    <location>
        <begin position="58"/>
        <end position="106"/>
    </location>
</feature>
<evidence type="ECO:0000313" key="5">
    <source>
        <dbReference type="Proteomes" id="UP000018348"/>
    </source>
</evidence>
<dbReference type="Proteomes" id="UP000018348">
    <property type="component" value="Unassembled WGS sequence"/>
</dbReference>
<sequence length="412" mass="47625">MQRETLYQAVDEDDDSTRERTFRNLQELCYSIREGQQRTTGINRELRQTTDKKIGVFNQSTERINQQLLRNHQLLQQQNERLIEQNNRARKSLSRHHERLRKIEEKQAQELDKFKTDINLADYAQVNGYSIDKKKTSVNCLVLKNTEGDKILVGINQSDGHYFYSSVNNDRDSGSIIDFIQNRRTLNVGEVRKELRSWINAPSNPPYSPKQATPKLTPSSPDRHKIITQFEAFKAIVTHPYLTQRGISQQTTNDPRFQGRIYTDSRNNVIFPHADREGVCGYELRNQEFKSFSKGGIKGLWASNGSPDDTTLVICESPLDCLSYHQLFPDDTTRYFATGGTLSDKQKTLLKGVFDKFHNKGGHIMIATDKDEAGKQIEQELRNISPETSQINRIVPRHHKDWNEALMAEIRR</sequence>
<dbReference type="EMBL" id="CAQK01000160">
    <property type="protein sequence ID" value="CCQ49595.1"/>
    <property type="molecule type" value="Genomic_DNA"/>
</dbReference>
<dbReference type="SMART" id="SM00493">
    <property type="entry name" value="TOPRIM"/>
    <property type="match status" value="1"/>
</dbReference>
<proteinExistence type="predicted"/>
<feature type="domain" description="Toprim" evidence="3">
    <location>
        <begin position="310"/>
        <end position="396"/>
    </location>
</feature>
<feature type="compositionally biased region" description="Polar residues" evidence="2">
    <location>
        <begin position="210"/>
        <end position="220"/>
    </location>
</feature>
<dbReference type="Gene3D" id="3.40.1360.10">
    <property type="match status" value="1"/>
</dbReference>
<dbReference type="Pfam" id="PF13154">
    <property type="entry name" value="DUF3991"/>
    <property type="match status" value="1"/>
</dbReference>
<keyword evidence="1" id="KW-0175">Coiled coil</keyword>
<evidence type="ECO:0000313" key="4">
    <source>
        <dbReference type="EMBL" id="CCQ49595.1"/>
    </source>
</evidence>
<dbReference type="AlphaFoldDB" id="T2IBH7"/>
<dbReference type="Pfam" id="PF13155">
    <property type="entry name" value="Toprim_2"/>
    <property type="match status" value="1"/>
</dbReference>
<comment type="caution">
    <text evidence="4">The sequence shown here is derived from an EMBL/GenBank/DDBJ whole genome shotgun (WGS) entry which is preliminary data.</text>
</comment>
<dbReference type="RefSeq" id="WP_021829542.1">
    <property type="nucleotide sequence ID" value="NZ_CAQK01000160.1"/>
</dbReference>
<dbReference type="CDD" id="cd00188">
    <property type="entry name" value="TOPRIM"/>
    <property type="match status" value="1"/>
</dbReference>
<protein>
    <submittedName>
        <fullName evidence="4">MobA</fullName>
    </submittedName>
</protein>
<reference evidence="4 5" key="2">
    <citation type="submission" date="2013-09" db="EMBL/GenBank/DDBJ databases">
        <title>Whole genome comparison of six Crocosphaera watsonii strains with differing phenotypes.</title>
        <authorList>
            <person name="Bench S.R."/>
            <person name="Heller P."/>
            <person name="Frank I."/>
            <person name="Arciniega M."/>
            <person name="Shilova I.N."/>
            <person name="Zehr J.P."/>
        </authorList>
    </citation>
    <scope>NUCLEOTIDE SEQUENCE [LARGE SCALE GENOMIC DNA]</scope>
    <source>
        <strain evidence="4 5">WH 8502</strain>
    </source>
</reference>